<accession>A0A0B4HR55</accession>
<dbReference type="AlphaFoldDB" id="A0A0B4HR55"/>
<evidence type="ECO:0000256" key="6">
    <source>
        <dbReference type="ARBA" id="ARBA00023054"/>
    </source>
</evidence>
<keyword evidence="8" id="KW-0472">Membrane</keyword>
<feature type="transmembrane region" description="Helical" evidence="8">
    <location>
        <begin position="42"/>
        <end position="60"/>
    </location>
</feature>
<evidence type="ECO:0000256" key="4">
    <source>
        <dbReference type="ARBA" id="ARBA00022927"/>
    </source>
</evidence>
<keyword evidence="5" id="KW-0333">Golgi apparatus</keyword>
<dbReference type="GO" id="GO:0019905">
    <property type="term" value="F:syntaxin binding"/>
    <property type="evidence" value="ECO:0007669"/>
    <property type="project" value="TreeGrafter"/>
</dbReference>
<feature type="domain" description="Vacuolar protein sorting-associated protein 54 C-terminal" evidence="9">
    <location>
        <begin position="1"/>
        <end position="103"/>
    </location>
</feature>
<keyword evidence="6" id="KW-0175">Coiled coil</keyword>
<keyword evidence="8" id="KW-0812">Transmembrane</keyword>
<evidence type="ECO:0000256" key="7">
    <source>
        <dbReference type="SAM" id="MobiDB-lite"/>
    </source>
</evidence>
<feature type="region of interest" description="Disordered" evidence="7">
    <location>
        <begin position="184"/>
        <end position="233"/>
    </location>
</feature>
<dbReference type="PANTHER" id="PTHR12965">
    <property type="entry name" value="VACUOLAR PROTEIN SORTING 54"/>
    <property type="match status" value="1"/>
</dbReference>
<name>A0A0B4HR55_METGA</name>
<evidence type="ECO:0000256" key="3">
    <source>
        <dbReference type="ARBA" id="ARBA00022448"/>
    </source>
</evidence>
<dbReference type="GO" id="GO:0042147">
    <property type="term" value="P:retrograde transport, endosome to Golgi"/>
    <property type="evidence" value="ECO:0007669"/>
    <property type="project" value="InterPro"/>
</dbReference>
<proteinExistence type="inferred from homology"/>
<comment type="caution">
    <text evidence="10">The sequence shown here is derived from an EMBL/GenBank/DDBJ whole genome shotgun (WGS) entry which is preliminary data.</text>
</comment>
<evidence type="ECO:0000256" key="2">
    <source>
        <dbReference type="ARBA" id="ARBA00009150"/>
    </source>
</evidence>
<dbReference type="GO" id="GO:0005829">
    <property type="term" value="C:cytosol"/>
    <property type="evidence" value="ECO:0007669"/>
    <property type="project" value="GOC"/>
</dbReference>
<gene>
    <name evidence="10" type="ORF">MGU_10727</name>
</gene>
<dbReference type="EMBL" id="AZNH01000110">
    <property type="protein sequence ID" value="KID81959.1"/>
    <property type="molecule type" value="Genomic_DNA"/>
</dbReference>
<protein>
    <submittedName>
        <fullName evidence="10">Vacuolar sorting protein</fullName>
    </submittedName>
</protein>
<comment type="similarity">
    <text evidence="2">Belongs to the VPS54 family.</text>
</comment>
<feature type="compositionally biased region" description="Basic and acidic residues" evidence="7">
    <location>
        <begin position="190"/>
        <end position="224"/>
    </location>
</feature>
<reference evidence="10 11" key="1">
    <citation type="journal article" date="2014" name="Proc. Natl. Acad. Sci. U.S.A.">
        <title>Trajectory and genomic determinants of fungal-pathogen speciation and host adaptation.</title>
        <authorList>
            <person name="Hu X."/>
            <person name="Xiao G."/>
            <person name="Zheng P."/>
            <person name="Shang Y."/>
            <person name="Su Y."/>
            <person name="Zhang X."/>
            <person name="Liu X."/>
            <person name="Zhan S."/>
            <person name="St Leger R.J."/>
            <person name="Wang C."/>
        </authorList>
    </citation>
    <scope>NUCLEOTIDE SEQUENCE [LARGE SCALE GENOMIC DNA]</scope>
    <source>
        <strain evidence="10 11">ARSEF 977</strain>
    </source>
</reference>
<evidence type="ECO:0000313" key="10">
    <source>
        <dbReference type="EMBL" id="KID81959.1"/>
    </source>
</evidence>
<dbReference type="InterPro" id="IPR039745">
    <property type="entry name" value="Vps54"/>
</dbReference>
<evidence type="ECO:0000313" key="11">
    <source>
        <dbReference type="Proteomes" id="UP000031192"/>
    </source>
</evidence>
<dbReference type="GO" id="GO:0000938">
    <property type="term" value="C:GARP complex"/>
    <property type="evidence" value="ECO:0007669"/>
    <property type="project" value="InterPro"/>
</dbReference>
<sequence>MTSDVGALLVLYLRLFNSRCAQLILGAGARRSAGLKDITSKHLVLVLQALAFVATLIGYIREFIRRHAGSGAAASSLVEFDKVKRLYEEHQNSIYVKIVEIMRRLAALHVKTIKHIDWDNDQKIVVFQKRLFEVDPKTESGRESMLRDIEFFESNLGKLDGCGDTAEYLTTVIKSKQAKTGRPANLAAARLEKKDTEDTADAAETRDNSEDAIEDAEKADDKIAAKASGPETK</sequence>
<dbReference type="InterPro" id="IPR012501">
    <property type="entry name" value="Vps54_C"/>
</dbReference>
<dbReference type="HOGENOM" id="CLU_1190154_0_0_1"/>
<dbReference type="Gene3D" id="6.10.250.860">
    <property type="match status" value="1"/>
</dbReference>
<comment type="subcellular location">
    <subcellularLocation>
        <location evidence="1">Golgi apparatus</location>
        <location evidence="1">trans-Golgi network</location>
    </subcellularLocation>
</comment>
<dbReference type="PANTHER" id="PTHR12965:SF0">
    <property type="entry name" value="VACUOLAR PROTEIN SORTING-ASSOCIATED PROTEIN 54"/>
    <property type="match status" value="1"/>
</dbReference>
<keyword evidence="8" id="KW-1133">Transmembrane helix</keyword>
<evidence type="ECO:0000259" key="9">
    <source>
        <dbReference type="Pfam" id="PF07928"/>
    </source>
</evidence>
<evidence type="ECO:0000256" key="5">
    <source>
        <dbReference type="ARBA" id="ARBA00023034"/>
    </source>
</evidence>
<dbReference type="GO" id="GO:0006896">
    <property type="term" value="P:Golgi to vacuole transport"/>
    <property type="evidence" value="ECO:0007669"/>
    <property type="project" value="TreeGrafter"/>
</dbReference>
<evidence type="ECO:0000256" key="8">
    <source>
        <dbReference type="SAM" id="Phobius"/>
    </source>
</evidence>
<evidence type="ECO:0000256" key="1">
    <source>
        <dbReference type="ARBA" id="ARBA00004601"/>
    </source>
</evidence>
<organism evidence="10 11">
    <name type="scientific">Metarhizium guizhouense (strain ARSEF 977)</name>
    <dbReference type="NCBI Taxonomy" id="1276136"/>
    <lineage>
        <taxon>Eukaryota</taxon>
        <taxon>Fungi</taxon>
        <taxon>Dikarya</taxon>
        <taxon>Ascomycota</taxon>
        <taxon>Pezizomycotina</taxon>
        <taxon>Sordariomycetes</taxon>
        <taxon>Hypocreomycetidae</taxon>
        <taxon>Hypocreales</taxon>
        <taxon>Clavicipitaceae</taxon>
        <taxon>Metarhizium</taxon>
    </lineage>
</organism>
<dbReference type="Pfam" id="PF07928">
    <property type="entry name" value="Vps54"/>
    <property type="match status" value="1"/>
</dbReference>
<dbReference type="GO" id="GO:0015031">
    <property type="term" value="P:protein transport"/>
    <property type="evidence" value="ECO:0007669"/>
    <property type="project" value="UniProtKB-KW"/>
</dbReference>
<keyword evidence="3" id="KW-0813">Transport</keyword>
<keyword evidence="4" id="KW-0653">Protein transport</keyword>
<keyword evidence="11" id="KW-1185">Reference proteome</keyword>
<dbReference type="Proteomes" id="UP000031192">
    <property type="component" value="Unassembled WGS sequence"/>
</dbReference>